<evidence type="ECO:0000256" key="3">
    <source>
        <dbReference type="ARBA" id="ARBA00022692"/>
    </source>
</evidence>
<keyword evidence="5" id="KW-0931">ER-Golgi transport</keyword>
<dbReference type="InterPro" id="IPR005606">
    <property type="entry name" value="Sec20"/>
</dbReference>
<comment type="subcellular location">
    <subcellularLocation>
        <location evidence="1">Endoplasmic reticulum membrane</location>
        <topology evidence="1">Single-pass type IV membrane protein</topology>
    </subcellularLocation>
</comment>
<gene>
    <name evidence="11" type="ORF">PPAR00522_LOCUS1653</name>
</gene>
<dbReference type="GO" id="GO:0005484">
    <property type="term" value="F:SNAP receptor activity"/>
    <property type="evidence" value="ECO:0007669"/>
    <property type="project" value="InterPro"/>
</dbReference>
<evidence type="ECO:0000256" key="2">
    <source>
        <dbReference type="ARBA" id="ARBA00022448"/>
    </source>
</evidence>
<name>A0A7S0UKF8_9CHLO</name>
<evidence type="ECO:0000313" key="11">
    <source>
        <dbReference type="EMBL" id="CAD8765268.1"/>
    </source>
</evidence>
<keyword evidence="6" id="KW-1133">Transmembrane helix</keyword>
<dbReference type="PANTHER" id="PTHR12825">
    <property type="entry name" value="BNIP1-RELATED"/>
    <property type="match status" value="1"/>
</dbReference>
<keyword evidence="8" id="KW-0472">Membrane</keyword>
<evidence type="ECO:0000256" key="5">
    <source>
        <dbReference type="ARBA" id="ARBA00022892"/>
    </source>
</evidence>
<evidence type="ECO:0000256" key="4">
    <source>
        <dbReference type="ARBA" id="ARBA00022824"/>
    </source>
</evidence>
<evidence type="ECO:0000256" key="1">
    <source>
        <dbReference type="ARBA" id="ARBA00004163"/>
    </source>
</evidence>
<evidence type="ECO:0000259" key="10">
    <source>
        <dbReference type="Pfam" id="PF03908"/>
    </source>
</evidence>
<accession>A0A7S0UKF8</accession>
<dbReference type="GO" id="GO:0005789">
    <property type="term" value="C:endoplasmic reticulum membrane"/>
    <property type="evidence" value="ECO:0007669"/>
    <property type="project" value="UniProtKB-SubCell"/>
</dbReference>
<feature type="domain" description="Sec20 C-terminal" evidence="10">
    <location>
        <begin position="145"/>
        <end position="229"/>
    </location>
</feature>
<dbReference type="EMBL" id="HBFM01002872">
    <property type="protein sequence ID" value="CAD8765268.1"/>
    <property type="molecule type" value="Transcribed_RNA"/>
</dbReference>
<proteinExistence type="inferred from homology"/>
<keyword evidence="4" id="KW-0256">Endoplasmic reticulum</keyword>
<dbReference type="Pfam" id="PF03908">
    <property type="entry name" value="Sec20"/>
    <property type="match status" value="1"/>
</dbReference>
<sequence>MDVSTLDIEDDLREKLAGSCTEMLRLKNEWNALLTNYNSFSNEALKKVQDSYRIQLQAFESLCSEAESDERDQVRLANISAKMKADYDSLRRKTASCAASSRRKEAELIDSQRVSLLAGASPTGTLDNYLNETSAAATAAAASASSLSRTKEMLSAQVVQTGGILSVLGAGHEKLEATDVELRNKHAALLAEGRQSLIALDRQDQIERWLLIASLGLFLSVAARIVYKRAPAAFKFPLQIVLGQLRRWISFPSFEEA</sequence>
<evidence type="ECO:0000256" key="7">
    <source>
        <dbReference type="ARBA" id="ARBA00023054"/>
    </source>
</evidence>
<dbReference type="GO" id="GO:0006890">
    <property type="term" value="P:retrograde vesicle-mediated transport, Golgi to endoplasmic reticulum"/>
    <property type="evidence" value="ECO:0007669"/>
    <property type="project" value="InterPro"/>
</dbReference>
<keyword evidence="3" id="KW-0812">Transmembrane</keyword>
<protein>
    <recommendedName>
        <fullName evidence="10">Sec20 C-terminal domain-containing protein</fullName>
    </recommendedName>
</protein>
<evidence type="ECO:0000256" key="9">
    <source>
        <dbReference type="ARBA" id="ARBA00037934"/>
    </source>
</evidence>
<dbReference type="PANTHER" id="PTHR12825:SF0">
    <property type="entry name" value="VESICLE TRANSPORT PROTEIN SEC20"/>
    <property type="match status" value="1"/>
</dbReference>
<organism evidence="11">
    <name type="scientific">Polytomella parva</name>
    <dbReference type="NCBI Taxonomy" id="51329"/>
    <lineage>
        <taxon>Eukaryota</taxon>
        <taxon>Viridiplantae</taxon>
        <taxon>Chlorophyta</taxon>
        <taxon>core chlorophytes</taxon>
        <taxon>Chlorophyceae</taxon>
        <taxon>CS clade</taxon>
        <taxon>Chlamydomonadales</taxon>
        <taxon>Chlamydomonadaceae</taxon>
        <taxon>Polytomella</taxon>
    </lineage>
</organism>
<evidence type="ECO:0000256" key="6">
    <source>
        <dbReference type="ARBA" id="ARBA00022989"/>
    </source>
</evidence>
<keyword evidence="2" id="KW-0813">Transport</keyword>
<comment type="similarity">
    <text evidence="9">Belongs to the SEC20 family.</text>
</comment>
<dbReference type="GO" id="GO:0031201">
    <property type="term" value="C:SNARE complex"/>
    <property type="evidence" value="ECO:0007669"/>
    <property type="project" value="TreeGrafter"/>
</dbReference>
<dbReference type="InterPro" id="IPR056173">
    <property type="entry name" value="Sec20_C"/>
</dbReference>
<dbReference type="AlphaFoldDB" id="A0A7S0UKF8"/>
<reference evidence="11" key="1">
    <citation type="submission" date="2021-01" db="EMBL/GenBank/DDBJ databases">
        <authorList>
            <person name="Corre E."/>
            <person name="Pelletier E."/>
            <person name="Niang G."/>
            <person name="Scheremetjew M."/>
            <person name="Finn R."/>
            <person name="Kale V."/>
            <person name="Holt S."/>
            <person name="Cochrane G."/>
            <person name="Meng A."/>
            <person name="Brown T."/>
            <person name="Cohen L."/>
        </authorList>
    </citation>
    <scope>NUCLEOTIDE SEQUENCE</scope>
    <source>
        <strain evidence="11">SAG 63-3</strain>
    </source>
</reference>
<evidence type="ECO:0000256" key="8">
    <source>
        <dbReference type="ARBA" id="ARBA00023136"/>
    </source>
</evidence>
<keyword evidence="7" id="KW-0175">Coiled coil</keyword>